<keyword evidence="11" id="KW-0460">Magnesium</keyword>
<dbReference type="GO" id="GO:0006002">
    <property type="term" value="P:fructose 6-phosphate metabolic process"/>
    <property type="evidence" value="ECO:0007669"/>
    <property type="project" value="InterPro"/>
</dbReference>
<dbReference type="GO" id="GO:0042802">
    <property type="term" value="F:identical protein binding"/>
    <property type="evidence" value="ECO:0007669"/>
    <property type="project" value="TreeGrafter"/>
</dbReference>
<comment type="subcellular location">
    <subcellularLocation>
        <location evidence="2">Cytoplasm</location>
    </subcellularLocation>
</comment>
<evidence type="ECO:0000256" key="8">
    <source>
        <dbReference type="ARBA" id="ARBA00022741"/>
    </source>
</evidence>
<evidence type="ECO:0000256" key="13">
    <source>
        <dbReference type="ARBA" id="ARBA00048070"/>
    </source>
</evidence>
<evidence type="ECO:0000256" key="2">
    <source>
        <dbReference type="ARBA" id="ARBA00004496"/>
    </source>
</evidence>
<dbReference type="AlphaFoldDB" id="A0A1I8FB16"/>
<keyword evidence="7" id="KW-0479">Metal-binding</keyword>
<dbReference type="GO" id="GO:0003872">
    <property type="term" value="F:6-phosphofructokinase activity"/>
    <property type="evidence" value="ECO:0007669"/>
    <property type="project" value="UniProtKB-EC"/>
</dbReference>
<dbReference type="InterPro" id="IPR022953">
    <property type="entry name" value="ATP_PFK"/>
</dbReference>
<keyword evidence="9" id="KW-0418">Kinase</keyword>
<name>A0A1I8FB16_9PLAT</name>
<feature type="domain" description="Phosphofructokinase" evidence="15">
    <location>
        <begin position="17"/>
        <end position="115"/>
    </location>
</feature>
<dbReference type="UniPathway" id="UPA00109">
    <property type="reaction ID" value="UER00182"/>
</dbReference>
<dbReference type="GO" id="GO:0016208">
    <property type="term" value="F:AMP binding"/>
    <property type="evidence" value="ECO:0007669"/>
    <property type="project" value="TreeGrafter"/>
</dbReference>
<evidence type="ECO:0000256" key="10">
    <source>
        <dbReference type="ARBA" id="ARBA00022840"/>
    </source>
</evidence>
<dbReference type="GO" id="GO:0070095">
    <property type="term" value="F:fructose-6-phosphate binding"/>
    <property type="evidence" value="ECO:0007669"/>
    <property type="project" value="TreeGrafter"/>
</dbReference>
<dbReference type="SUPFAM" id="SSF53784">
    <property type="entry name" value="Phosphofructokinase"/>
    <property type="match status" value="1"/>
</dbReference>
<dbReference type="GO" id="GO:0061621">
    <property type="term" value="P:canonical glycolysis"/>
    <property type="evidence" value="ECO:0007669"/>
    <property type="project" value="TreeGrafter"/>
</dbReference>
<feature type="compositionally biased region" description="Polar residues" evidence="14">
    <location>
        <begin position="221"/>
        <end position="230"/>
    </location>
</feature>
<evidence type="ECO:0000256" key="14">
    <source>
        <dbReference type="SAM" id="MobiDB-lite"/>
    </source>
</evidence>
<keyword evidence="16" id="KW-1185">Reference proteome</keyword>
<evidence type="ECO:0000313" key="17">
    <source>
        <dbReference type="WBParaSite" id="maker-unitig_26843-snap-gene-0.2-mRNA-1"/>
    </source>
</evidence>
<accession>A0A1I8FB16</accession>
<keyword evidence="6" id="KW-0808">Transferase</keyword>
<evidence type="ECO:0000256" key="1">
    <source>
        <dbReference type="ARBA" id="ARBA00001946"/>
    </source>
</evidence>
<organism evidence="16 17">
    <name type="scientific">Macrostomum lignano</name>
    <dbReference type="NCBI Taxonomy" id="282301"/>
    <lineage>
        <taxon>Eukaryota</taxon>
        <taxon>Metazoa</taxon>
        <taxon>Spiralia</taxon>
        <taxon>Lophotrochozoa</taxon>
        <taxon>Platyhelminthes</taxon>
        <taxon>Rhabditophora</taxon>
        <taxon>Macrostomorpha</taxon>
        <taxon>Macrostomida</taxon>
        <taxon>Macrostomidae</taxon>
        <taxon>Macrostomum</taxon>
    </lineage>
</organism>
<dbReference type="InterPro" id="IPR000023">
    <property type="entry name" value="Phosphofructokinase_dom"/>
</dbReference>
<dbReference type="PANTHER" id="PTHR13697:SF4">
    <property type="entry name" value="ATP-DEPENDENT 6-PHOSPHOFRUCTOKINASE"/>
    <property type="match status" value="1"/>
</dbReference>
<dbReference type="GO" id="GO:0005524">
    <property type="term" value="F:ATP binding"/>
    <property type="evidence" value="ECO:0007669"/>
    <property type="project" value="UniProtKB-KW"/>
</dbReference>
<evidence type="ECO:0000256" key="12">
    <source>
        <dbReference type="ARBA" id="ARBA00023152"/>
    </source>
</evidence>
<dbReference type="GO" id="GO:0030388">
    <property type="term" value="P:fructose 1,6-bisphosphate metabolic process"/>
    <property type="evidence" value="ECO:0007669"/>
    <property type="project" value="TreeGrafter"/>
</dbReference>
<keyword evidence="12" id="KW-0324">Glycolysis</keyword>
<dbReference type="Pfam" id="PF00365">
    <property type="entry name" value="PFK"/>
    <property type="match status" value="1"/>
</dbReference>
<evidence type="ECO:0000313" key="16">
    <source>
        <dbReference type="Proteomes" id="UP000095280"/>
    </source>
</evidence>
<protein>
    <recommendedName>
        <fullName evidence="4">6-phosphofructokinase</fullName>
        <ecNumber evidence="4">2.7.1.11</ecNumber>
    </recommendedName>
</protein>
<dbReference type="EC" id="2.7.1.11" evidence="4"/>
<dbReference type="GO" id="GO:0005945">
    <property type="term" value="C:6-phosphofructokinase complex"/>
    <property type="evidence" value="ECO:0007669"/>
    <property type="project" value="TreeGrafter"/>
</dbReference>
<evidence type="ECO:0000256" key="5">
    <source>
        <dbReference type="ARBA" id="ARBA00022490"/>
    </source>
</evidence>
<dbReference type="InterPro" id="IPR035966">
    <property type="entry name" value="PKF_sf"/>
</dbReference>
<evidence type="ECO:0000256" key="7">
    <source>
        <dbReference type="ARBA" id="ARBA00022723"/>
    </source>
</evidence>
<dbReference type="Gene3D" id="3.40.50.460">
    <property type="entry name" value="Phosphofructokinase domain"/>
    <property type="match status" value="1"/>
</dbReference>
<comment type="catalytic activity">
    <reaction evidence="13">
        <text>beta-D-fructose 6-phosphate + ATP = beta-D-fructose 1,6-bisphosphate + ADP + H(+)</text>
        <dbReference type="Rhea" id="RHEA:16109"/>
        <dbReference type="ChEBI" id="CHEBI:15378"/>
        <dbReference type="ChEBI" id="CHEBI:30616"/>
        <dbReference type="ChEBI" id="CHEBI:32966"/>
        <dbReference type="ChEBI" id="CHEBI:57634"/>
        <dbReference type="ChEBI" id="CHEBI:456216"/>
        <dbReference type="EC" id="2.7.1.11"/>
    </reaction>
</comment>
<comment type="pathway">
    <text evidence="3">Carbohydrate degradation; glycolysis; D-glyceraldehyde 3-phosphate and glycerone phosphate from D-glucose: step 3/4.</text>
</comment>
<comment type="cofactor">
    <cofactor evidence="1">
        <name>Mg(2+)</name>
        <dbReference type="ChEBI" id="CHEBI:18420"/>
    </cofactor>
</comment>
<evidence type="ECO:0000256" key="3">
    <source>
        <dbReference type="ARBA" id="ARBA00004679"/>
    </source>
</evidence>
<dbReference type="WBParaSite" id="maker-unitig_26843-snap-gene-0.2-mRNA-1">
    <property type="protein sequence ID" value="maker-unitig_26843-snap-gene-0.2-mRNA-1"/>
    <property type="gene ID" value="maker-unitig_26843-snap-gene-0.2"/>
</dbReference>
<proteinExistence type="predicted"/>
<keyword evidence="8" id="KW-0547">Nucleotide-binding</keyword>
<feature type="region of interest" description="Disordered" evidence="14">
    <location>
        <begin position="327"/>
        <end position="353"/>
    </location>
</feature>
<feature type="region of interest" description="Disordered" evidence="14">
    <location>
        <begin position="396"/>
        <end position="416"/>
    </location>
</feature>
<dbReference type="GO" id="GO:0046872">
    <property type="term" value="F:metal ion binding"/>
    <property type="evidence" value="ECO:0007669"/>
    <property type="project" value="UniProtKB-KW"/>
</dbReference>
<keyword evidence="5" id="KW-0963">Cytoplasm</keyword>
<evidence type="ECO:0000256" key="6">
    <source>
        <dbReference type="ARBA" id="ARBA00022679"/>
    </source>
</evidence>
<dbReference type="PRINTS" id="PR00476">
    <property type="entry name" value="PHFRCTKINASE"/>
</dbReference>
<evidence type="ECO:0000256" key="9">
    <source>
        <dbReference type="ARBA" id="ARBA00022777"/>
    </source>
</evidence>
<sequence>STDALPHAAACTSSAGLAVFTSGGDSQGMNSAIRAAMIGDGEDGQEIDQGAQLGPRVRHHPAGRGTVIGSARSARFRTREGATGPARNLIRRGITNLVVVIGGDGSLTEWPSLVDELLKEGASQRSSGATMPACTSRGWSVHRQRLLRHRHDHRDGLGLHRIIEACDASPPPRRAISVMGRHCGYLALVSPVLRADFLFIPEEASGTDGRCDARQRGKRTTPGSPSSATYSVAVPPSAFDRLLGCRMAAGGRGWPCWTPRQNPELPSIVVSLDANQVLHRRPAPSASGCRAVNEAIQAKNYAQSVELRRQVLHHNLAHYATLKKLHSPRQRLQRQLPDAAHRDGRRPRLRRANLPACAPSIAPAIAIGSAVGRQRGFDGSSGPLLALSWESVSGLTSSRRQLPRTKRITAEERHRR</sequence>
<evidence type="ECO:0000256" key="11">
    <source>
        <dbReference type="ARBA" id="ARBA00022842"/>
    </source>
</evidence>
<dbReference type="GO" id="GO:0048029">
    <property type="term" value="F:monosaccharide binding"/>
    <property type="evidence" value="ECO:0007669"/>
    <property type="project" value="TreeGrafter"/>
</dbReference>
<dbReference type="Gene3D" id="3.40.50.450">
    <property type="match status" value="1"/>
</dbReference>
<reference evidence="17" key="1">
    <citation type="submission" date="2016-11" db="UniProtKB">
        <authorList>
            <consortium name="WormBaseParasite"/>
        </authorList>
    </citation>
    <scope>IDENTIFICATION</scope>
</reference>
<dbReference type="PANTHER" id="PTHR13697">
    <property type="entry name" value="PHOSPHOFRUCTOKINASE"/>
    <property type="match status" value="1"/>
</dbReference>
<evidence type="ECO:0000259" key="15">
    <source>
        <dbReference type="Pfam" id="PF00365"/>
    </source>
</evidence>
<evidence type="ECO:0000256" key="4">
    <source>
        <dbReference type="ARBA" id="ARBA00012055"/>
    </source>
</evidence>
<dbReference type="Proteomes" id="UP000095280">
    <property type="component" value="Unplaced"/>
</dbReference>
<feature type="region of interest" description="Disordered" evidence="14">
    <location>
        <begin position="207"/>
        <end position="232"/>
    </location>
</feature>
<keyword evidence="10" id="KW-0067">ATP-binding</keyword>